<comment type="caution">
    <text evidence="2">The sequence shown here is derived from an EMBL/GenBank/DDBJ whole genome shotgun (WGS) entry which is preliminary data.</text>
</comment>
<proteinExistence type="predicted"/>
<evidence type="ECO:0000256" key="1">
    <source>
        <dbReference type="SAM" id="MobiDB-lite"/>
    </source>
</evidence>
<name>A0A8T2PQ41_9TELE</name>
<dbReference type="Proteomes" id="UP000824540">
    <property type="component" value="Unassembled WGS sequence"/>
</dbReference>
<organism evidence="2 3">
    <name type="scientific">Albula glossodonta</name>
    <name type="common">roundjaw bonefish</name>
    <dbReference type="NCBI Taxonomy" id="121402"/>
    <lineage>
        <taxon>Eukaryota</taxon>
        <taxon>Metazoa</taxon>
        <taxon>Chordata</taxon>
        <taxon>Craniata</taxon>
        <taxon>Vertebrata</taxon>
        <taxon>Euteleostomi</taxon>
        <taxon>Actinopterygii</taxon>
        <taxon>Neopterygii</taxon>
        <taxon>Teleostei</taxon>
        <taxon>Albuliformes</taxon>
        <taxon>Albulidae</taxon>
        <taxon>Albula</taxon>
    </lineage>
</organism>
<evidence type="ECO:0000313" key="2">
    <source>
        <dbReference type="EMBL" id="KAG9353463.1"/>
    </source>
</evidence>
<dbReference type="EMBL" id="JAFBMS010000004">
    <property type="protein sequence ID" value="KAG9353463.1"/>
    <property type="molecule type" value="Genomic_DNA"/>
</dbReference>
<keyword evidence="3" id="KW-1185">Reference proteome</keyword>
<feature type="region of interest" description="Disordered" evidence="1">
    <location>
        <begin position="1"/>
        <end position="61"/>
    </location>
</feature>
<sequence>MCQQRSPSHNQARIRCSGRASSSAEAPPTAVTTSLRPPQTLPQVDRSMGPARQTGNSGTKR</sequence>
<protein>
    <submittedName>
        <fullName evidence="2">Uncharacterized protein</fullName>
    </submittedName>
</protein>
<gene>
    <name evidence="2" type="ORF">JZ751_018062</name>
</gene>
<reference evidence="2" key="1">
    <citation type="thesis" date="2021" institute="BYU ScholarsArchive" country="Provo, UT, USA">
        <title>Applications of and Algorithms for Genome Assembly and Genomic Analyses with an Emphasis on Marine Teleosts.</title>
        <authorList>
            <person name="Pickett B.D."/>
        </authorList>
    </citation>
    <scope>NUCLEOTIDE SEQUENCE</scope>
    <source>
        <strain evidence="2">HI-2016</strain>
    </source>
</reference>
<feature type="compositionally biased region" description="Polar residues" evidence="1">
    <location>
        <begin position="19"/>
        <end position="37"/>
    </location>
</feature>
<feature type="compositionally biased region" description="Polar residues" evidence="1">
    <location>
        <begin position="1"/>
        <end position="11"/>
    </location>
</feature>
<evidence type="ECO:0000313" key="3">
    <source>
        <dbReference type="Proteomes" id="UP000824540"/>
    </source>
</evidence>
<accession>A0A8T2PQ41</accession>
<dbReference type="AlphaFoldDB" id="A0A8T2PQ41"/>